<dbReference type="InterPro" id="IPR039424">
    <property type="entry name" value="SBP_5"/>
</dbReference>
<dbReference type="InterPro" id="IPR006311">
    <property type="entry name" value="TAT_signal"/>
</dbReference>
<name>A0A2W2AY64_9HYPH</name>
<dbReference type="GO" id="GO:0030288">
    <property type="term" value="C:outer membrane-bounded periplasmic space"/>
    <property type="evidence" value="ECO:0007669"/>
    <property type="project" value="TreeGrafter"/>
</dbReference>
<accession>A0A2W2AY64</accession>
<keyword evidence="7" id="KW-1185">Reference proteome</keyword>
<dbReference type="PANTHER" id="PTHR30290:SF64">
    <property type="entry name" value="ABC TRANSPORTER PERIPLASMIC BINDING PROTEIN"/>
    <property type="match status" value="1"/>
</dbReference>
<comment type="caution">
    <text evidence="6">The sequence shown here is derived from an EMBL/GenBank/DDBJ whole genome shotgun (WGS) entry which is preliminary data.</text>
</comment>
<dbReference type="GO" id="GO:0042884">
    <property type="term" value="P:microcin transport"/>
    <property type="evidence" value="ECO:0007669"/>
    <property type="project" value="TreeGrafter"/>
</dbReference>
<dbReference type="PIRSF" id="PIRSF002741">
    <property type="entry name" value="MppA"/>
    <property type="match status" value="1"/>
</dbReference>
<comment type="similarity">
    <text evidence="2">Belongs to the bacterial solute-binding protein 5 family.</text>
</comment>
<reference evidence="7" key="1">
    <citation type="submission" date="2018-06" db="EMBL/GenBank/DDBJ databases">
        <title>Aestuariibacter litoralis strain KCTC 52945T.</title>
        <authorList>
            <person name="Li X."/>
            <person name="Salam N."/>
            <person name="Li J.-L."/>
            <person name="Chen Y.-M."/>
            <person name="Yang Z.-W."/>
            <person name="Zhang L.-Y."/>
            <person name="Han M.-X."/>
            <person name="Xiao M."/>
            <person name="Li W.-J."/>
        </authorList>
    </citation>
    <scope>NUCLEOTIDE SEQUENCE [LARGE SCALE GENOMIC DNA]</scope>
    <source>
        <strain evidence="7">KCTC 52945</strain>
    </source>
</reference>
<dbReference type="GO" id="GO:0015833">
    <property type="term" value="P:peptide transport"/>
    <property type="evidence" value="ECO:0007669"/>
    <property type="project" value="TreeGrafter"/>
</dbReference>
<evidence type="ECO:0000256" key="1">
    <source>
        <dbReference type="ARBA" id="ARBA00004418"/>
    </source>
</evidence>
<evidence type="ECO:0000313" key="6">
    <source>
        <dbReference type="EMBL" id="PZF78702.1"/>
    </source>
</evidence>
<evidence type="ECO:0000256" key="3">
    <source>
        <dbReference type="ARBA" id="ARBA00022729"/>
    </source>
</evidence>
<evidence type="ECO:0000256" key="4">
    <source>
        <dbReference type="SAM" id="SignalP"/>
    </source>
</evidence>
<evidence type="ECO:0000313" key="7">
    <source>
        <dbReference type="Proteomes" id="UP000248795"/>
    </source>
</evidence>
<feature type="domain" description="Solute-binding protein family 5" evidence="5">
    <location>
        <begin position="108"/>
        <end position="522"/>
    </location>
</feature>
<evidence type="ECO:0000256" key="2">
    <source>
        <dbReference type="ARBA" id="ARBA00005695"/>
    </source>
</evidence>
<proteinExistence type="inferred from homology"/>
<dbReference type="Gene3D" id="3.40.190.10">
    <property type="entry name" value="Periplasmic binding protein-like II"/>
    <property type="match status" value="1"/>
</dbReference>
<dbReference type="RefSeq" id="WP_111196030.1">
    <property type="nucleotide sequence ID" value="NZ_QKVK01000001.1"/>
</dbReference>
<dbReference type="Proteomes" id="UP000248795">
    <property type="component" value="Unassembled WGS sequence"/>
</dbReference>
<sequence length="619" mass="70206">MTISRRTLMKLAALAPAARLVGIQTAHAEDRDFRHALTLFNDIKYPAGFQHFDYVNPAAPKGGRVRFGLVGSFDNLNPYTYKGEAGPAVQNDALLTSSLDEPSTEYGLVASGVWHPEDRSMVVYRLRPEARFHDGSPVTPDDVIWSMQALRDANPFYNAYYKNISKAEQTGDHEVTFTFNQTGNRELPLITGQLPVLSRAWWTGKDDKGKQRNIQETSFEVPLGSGAYVADEVKLGTSIRMKRVADYWGKDLAVNIGQNNFDTIEYIYFRDANVAFEAFKGDQYDWRTESSSKLWATGYDFPAVKSGKVVLEKIRLKQVEGMQGWALNLRRNKFQDARVRQALNLAFDFEWANQNLFYGQYTRSRSYFNNSEMEAKGLPSEAELALLNPLKDQLPAEVFTTEYANPVNDTPQNRRKNLRQAAKLLSDAGWTITQDGGRNVLKNAKGEQLTIEFLLDSPLFERIALPYQQQLELLGIGVTIKTVDSAQYERRTQTFDYDVVVGNWGQSLSPGNEQREFWGSDAASRNGSRNLVGISNPAIDKLIETLIFAPDRESLVTASKALDRALVWNHYVIPMWFIDYARTARWDRFGRPDKLPELSTGFPTTWWWDEEKAKTVASK</sequence>
<dbReference type="PROSITE" id="PS51318">
    <property type="entry name" value="TAT"/>
    <property type="match status" value="1"/>
</dbReference>
<dbReference type="PANTHER" id="PTHR30290">
    <property type="entry name" value="PERIPLASMIC BINDING COMPONENT OF ABC TRANSPORTER"/>
    <property type="match status" value="1"/>
</dbReference>
<comment type="subcellular location">
    <subcellularLocation>
        <location evidence="1">Periplasm</location>
    </subcellularLocation>
</comment>
<dbReference type="GO" id="GO:0043190">
    <property type="term" value="C:ATP-binding cassette (ABC) transporter complex"/>
    <property type="evidence" value="ECO:0007669"/>
    <property type="project" value="InterPro"/>
</dbReference>
<dbReference type="InterPro" id="IPR000914">
    <property type="entry name" value="SBP_5_dom"/>
</dbReference>
<feature type="chain" id="PRO_5015948627" evidence="4">
    <location>
        <begin position="29"/>
        <end position="619"/>
    </location>
</feature>
<dbReference type="EMBL" id="QKVK01000001">
    <property type="protein sequence ID" value="PZF78702.1"/>
    <property type="molecule type" value="Genomic_DNA"/>
</dbReference>
<organism evidence="6 7">
    <name type="scientific">Aestuariivirga litoralis</name>
    <dbReference type="NCBI Taxonomy" id="2650924"/>
    <lineage>
        <taxon>Bacteria</taxon>
        <taxon>Pseudomonadati</taxon>
        <taxon>Pseudomonadota</taxon>
        <taxon>Alphaproteobacteria</taxon>
        <taxon>Hyphomicrobiales</taxon>
        <taxon>Aestuariivirgaceae</taxon>
        <taxon>Aestuariivirga</taxon>
    </lineage>
</organism>
<protein>
    <submittedName>
        <fullName evidence="6">ABC transporter substrate-binding protein</fullName>
    </submittedName>
</protein>
<dbReference type="CDD" id="cd08497">
    <property type="entry name" value="MbnE-like"/>
    <property type="match status" value="1"/>
</dbReference>
<dbReference type="AlphaFoldDB" id="A0A2W2AY64"/>
<keyword evidence="3 4" id="KW-0732">Signal</keyword>
<dbReference type="Gene3D" id="3.10.105.10">
    <property type="entry name" value="Dipeptide-binding Protein, Domain 3"/>
    <property type="match status" value="1"/>
</dbReference>
<dbReference type="Pfam" id="PF00496">
    <property type="entry name" value="SBP_bac_5"/>
    <property type="match status" value="1"/>
</dbReference>
<dbReference type="GO" id="GO:1904680">
    <property type="term" value="F:peptide transmembrane transporter activity"/>
    <property type="evidence" value="ECO:0007669"/>
    <property type="project" value="TreeGrafter"/>
</dbReference>
<evidence type="ECO:0000259" key="5">
    <source>
        <dbReference type="Pfam" id="PF00496"/>
    </source>
</evidence>
<dbReference type="SUPFAM" id="SSF53850">
    <property type="entry name" value="Periplasmic binding protein-like II"/>
    <property type="match status" value="1"/>
</dbReference>
<gene>
    <name evidence="6" type="ORF">DK847_02545</name>
</gene>
<feature type="signal peptide" evidence="4">
    <location>
        <begin position="1"/>
        <end position="28"/>
    </location>
</feature>
<dbReference type="InterPro" id="IPR030678">
    <property type="entry name" value="Peptide/Ni-bd"/>
</dbReference>